<name>G4TKU4_SERID</name>
<evidence type="ECO:0000313" key="4">
    <source>
        <dbReference type="Proteomes" id="UP000007148"/>
    </source>
</evidence>
<accession>G4TKU4</accession>
<keyword evidence="2" id="KW-0732">Signal</keyword>
<feature type="region of interest" description="Disordered" evidence="1">
    <location>
        <begin position="99"/>
        <end position="133"/>
    </location>
</feature>
<evidence type="ECO:0008006" key="6">
    <source>
        <dbReference type="Google" id="ProtNLM"/>
    </source>
</evidence>
<dbReference type="SMR" id="G4TKU4"/>
<dbReference type="PDB" id="5LOS">
    <property type="method" value="X-ray"/>
    <property type="resolution" value="2.00 A"/>
    <property type="chains" value="A=20-133"/>
</dbReference>
<feature type="binding site" evidence="5">
    <location>
        <position position="107"/>
    </location>
    <ligand>
        <name>Zn(2+)</name>
        <dbReference type="ChEBI" id="CHEBI:29105"/>
    </ligand>
</feature>
<keyword evidence="5" id="KW-0002">3D-structure</keyword>
<dbReference type="Proteomes" id="UP000007148">
    <property type="component" value="Unassembled WGS sequence"/>
</dbReference>
<dbReference type="PDBsum" id="5LOS"/>
<sequence>MRVGFYALLFASAALLASTAPLPNPPMTPAQHYAQAIHHEGLARHHTTVAEDHRQTANLHDNRIKAAKARYNAGLDPNGLTSAQKHQIERDHHLSLAAQAERHAATHNREAAYHRLHSQTPAPGTKRSIDELD</sequence>
<keyword evidence="4" id="KW-1185">Reference proteome</keyword>
<feature type="chain" id="PRO_5003468599" description="DUF4148 domain-containing protein" evidence="2">
    <location>
        <begin position="20"/>
        <end position="133"/>
    </location>
</feature>
<reference evidence="5" key="2">
    <citation type="journal article" date="2020" name="New Phytol.">
        <title>A secreted fungal histidine- and alanine-rich protein regulates metal ion homeostasis and oxidative stress.</title>
        <authorList>
            <person name="Nostadt R."/>
            <person name="Hilbert M."/>
            <person name="Nizam S."/>
            <person name="Rovenich H."/>
            <person name="Wawra S."/>
            <person name="Martin J."/>
            <person name="Kupper H."/>
            <person name="Mijovilovich A."/>
            <person name="Ursinus A."/>
            <person name="Langen G."/>
            <person name="Hartmann M.D."/>
            <person name="Lupas A.N."/>
            <person name="Zuccaro A."/>
        </authorList>
    </citation>
    <scope>X-RAY CRYSTALLOGRAPHY (2.00 ANGSTROMS) OF 20-133 IN COMPLEX WITH ZN(2+)</scope>
</reference>
<evidence type="ECO:0000313" key="3">
    <source>
        <dbReference type="EMBL" id="CCA71937.1"/>
    </source>
</evidence>
<evidence type="ECO:0000256" key="2">
    <source>
        <dbReference type="SAM" id="SignalP"/>
    </source>
</evidence>
<dbReference type="AlphaFoldDB" id="G4TKU4"/>
<dbReference type="HOGENOM" id="CLU_156034_0_0_1"/>
<organism evidence="3 4">
    <name type="scientific">Serendipita indica (strain DSM 11827)</name>
    <name type="common">Root endophyte fungus</name>
    <name type="synonym">Piriformospora indica</name>
    <dbReference type="NCBI Taxonomy" id="1109443"/>
    <lineage>
        <taxon>Eukaryota</taxon>
        <taxon>Fungi</taxon>
        <taxon>Dikarya</taxon>
        <taxon>Basidiomycota</taxon>
        <taxon>Agaricomycotina</taxon>
        <taxon>Agaricomycetes</taxon>
        <taxon>Sebacinales</taxon>
        <taxon>Serendipitaceae</taxon>
        <taxon>Serendipita</taxon>
    </lineage>
</organism>
<feature type="compositionally biased region" description="Basic and acidic residues" evidence="1">
    <location>
        <begin position="99"/>
        <end position="113"/>
    </location>
</feature>
<comment type="caution">
    <text evidence="3">The sequence shown here is derived from an EMBL/GenBank/DDBJ whole genome shotgun (WGS) entry which is preliminary data.</text>
</comment>
<protein>
    <recommendedName>
        <fullName evidence="6">DUF4148 domain-containing protein</fullName>
    </recommendedName>
</protein>
<reference evidence="3 4" key="1">
    <citation type="journal article" date="2011" name="PLoS Pathog.">
        <title>Endophytic Life Strategies Decoded by Genome and Transcriptome Analyses of the Mutualistic Root Symbiont Piriformospora indica.</title>
        <authorList>
            <person name="Zuccaro A."/>
            <person name="Lahrmann U."/>
            <person name="Guldener U."/>
            <person name="Langen G."/>
            <person name="Pfiffi S."/>
            <person name="Biedenkopf D."/>
            <person name="Wong P."/>
            <person name="Samans B."/>
            <person name="Grimm C."/>
            <person name="Basiewicz M."/>
            <person name="Murat C."/>
            <person name="Martin F."/>
            <person name="Kogel K.H."/>
        </authorList>
    </citation>
    <scope>NUCLEOTIDE SEQUENCE [LARGE SCALE GENOMIC DNA]</scope>
    <source>
        <strain evidence="3 4">DSM 11827</strain>
    </source>
</reference>
<evidence type="ECO:0000256" key="1">
    <source>
        <dbReference type="SAM" id="MobiDB-lite"/>
    </source>
</evidence>
<keyword evidence="5" id="KW-0862">Zinc</keyword>
<keyword evidence="5" id="KW-0479">Metal-binding</keyword>
<feature type="signal peptide" evidence="2">
    <location>
        <begin position="1"/>
        <end position="19"/>
    </location>
</feature>
<evidence type="ECO:0007829" key="5">
    <source>
        <dbReference type="PDB" id="5LOS"/>
    </source>
</evidence>
<dbReference type="InParanoid" id="G4TKU4"/>
<dbReference type="EMBL" id="CAFZ01000141">
    <property type="protein sequence ID" value="CCA71937.1"/>
    <property type="molecule type" value="Genomic_DNA"/>
</dbReference>
<dbReference type="GO" id="GO:0046872">
    <property type="term" value="F:metal ion binding"/>
    <property type="evidence" value="ECO:0007669"/>
    <property type="project" value="UniProtKB-KW"/>
</dbReference>
<feature type="binding site" evidence="5">
    <location>
        <position position="46"/>
    </location>
    <ligand>
        <name>Zn(2+)</name>
        <dbReference type="ChEBI" id="CHEBI:29105"/>
    </ligand>
</feature>
<proteinExistence type="evidence at protein level"/>
<gene>
    <name evidence="3" type="ORF">PIIN_05872</name>
</gene>